<gene>
    <name evidence="2" type="ORF">CSHISOI_00398</name>
</gene>
<feature type="region of interest" description="Disordered" evidence="1">
    <location>
        <begin position="56"/>
        <end position="108"/>
    </location>
</feature>
<feature type="region of interest" description="Disordered" evidence="1">
    <location>
        <begin position="1"/>
        <end position="36"/>
    </location>
</feature>
<evidence type="ECO:0000256" key="1">
    <source>
        <dbReference type="SAM" id="MobiDB-lite"/>
    </source>
</evidence>
<keyword evidence="3" id="KW-1185">Reference proteome</keyword>
<sequence>MDSTPFPSTHVACHPAPMRAHGTAQHRGFYSGRGTASLPTWTRAVWGRHGRLNSRAELLLEDPRSPPPSTSPGDGGHSSSTPSRRTLDVKPPTPPRQDRTGPGFRYRLSIRSAILPSISRGSPAAHP</sequence>
<dbReference type="Proteomes" id="UP000326340">
    <property type="component" value="Unassembled WGS sequence"/>
</dbReference>
<name>A0A5Q4C6S4_9PEZI</name>
<organism evidence="2 3">
    <name type="scientific">Colletotrichum shisoi</name>
    <dbReference type="NCBI Taxonomy" id="2078593"/>
    <lineage>
        <taxon>Eukaryota</taxon>
        <taxon>Fungi</taxon>
        <taxon>Dikarya</taxon>
        <taxon>Ascomycota</taxon>
        <taxon>Pezizomycotina</taxon>
        <taxon>Sordariomycetes</taxon>
        <taxon>Hypocreomycetidae</taxon>
        <taxon>Glomerellales</taxon>
        <taxon>Glomerellaceae</taxon>
        <taxon>Colletotrichum</taxon>
        <taxon>Colletotrichum destructivum species complex</taxon>
    </lineage>
</organism>
<dbReference type="AlphaFoldDB" id="A0A5Q4C6S4"/>
<evidence type="ECO:0000313" key="2">
    <source>
        <dbReference type="EMBL" id="TQN75008.1"/>
    </source>
</evidence>
<proteinExistence type="predicted"/>
<protein>
    <submittedName>
        <fullName evidence="2">Uncharacterized protein</fullName>
    </submittedName>
</protein>
<accession>A0A5Q4C6S4</accession>
<evidence type="ECO:0000313" key="3">
    <source>
        <dbReference type="Proteomes" id="UP000326340"/>
    </source>
</evidence>
<reference evidence="2 3" key="1">
    <citation type="journal article" date="2019" name="Sci. Rep.">
        <title>Colletotrichum shisoi sp. nov., an anthracnose pathogen of Perilla frutescens in Japan: molecular phylogenetic, morphological and genomic evidence.</title>
        <authorList>
            <person name="Gan P."/>
            <person name="Tsushima A."/>
            <person name="Hiroyama R."/>
            <person name="Narusaka M."/>
            <person name="Takano Y."/>
            <person name="Narusaka Y."/>
            <person name="Kawaradani M."/>
            <person name="Damm U."/>
            <person name="Shirasu K."/>
        </authorList>
    </citation>
    <scope>NUCLEOTIDE SEQUENCE [LARGE SCALE GENOMIC DNA]</scope>
    <source>
        <strain evidence="2 3">PG-2018a</strain>
    </source>
</reference>
<comment type="caution">
    <text evidence="2">The sequence shown here is derived from an EMBL/GenBank/DDBJ whole genome shotgun (WGS) entry which is preliminary data.</text>
</comment>
<dbReference type="EMBL" id="PUHP01000013">
    <property type="protein sequence ID" value="TQN75008.1"/>
    <property type="molecule type" value="Genomic_DNA"/>
</dbReference>